<proteinExistence type="predicted"/>
<dbReference type="InterPro" id="IPR035892">
    <property type="entry name" value="C2_domain_sf"/>
</dbReference>
<reference evidence="1 2" key="1">
    <citation type="journal article" date="2022" name="Nat. Plants">
        <title>Genomes of leafy and leafless Platanthera orchids illuminate the evolution of mycoheterotrophy.</title>
        <authorList>
            <person name="Li M.H."/>
            <person name="Liu K.W."/>
            <person name="Li Z."/>
            <person name="Lu H.C."/>
            <person name="Ye Q.L."/>
            <person name="Zhang D."/>
            <person name="Wang J.Y."/>
            <person name="Li Y.F."/>
            <person name="Zhong Z.M."/>
            <person name="Liu X."/>
            <person name="Yu X."/>
            <person name="Liu D.K."/>
            <person name="Tu X.D."/>
            <person name="Liu B."/>
            <person name="Hao Y."/>
            <person name="Liao X.Y."/>
            <person name="Jiang Y.T."/>
            <person name="Sun W.H."/>
            <person name="Chen J."/>
            <person name="Chen Y.Q."/>
            <person name="Ai Y."/>
            <person name="Zhai J.W."/>
            <person name="Wu S.S."/>
            <person name="Zhou Z."/>
            <person name="Hsiao Y.Y."/>
            <person name="Wu W.L."/>
            <person name="Chen Y.Y."/>
            <person name="Lin Y.F."/>
            <person name="Hsu J.L."/>
            <person name="Li C.Y."/>
            <person name="Wang Z.W."/>
            <person name="Zhao X."/>
            <person name="Zhong W.Y."/>
            <person name="Ma X.K."/>
            <person name="Ma L."/>
            <person name="Huang J."/>
            <person name="Chen G.Z."/>
            <person name="Huang M.Z."/>
            <person name="Huang L."/>
            <person name="Peng D.H."/>
            <person name="Luo Y.B."/>
            <person name="Zou S.Q."/>
            <person name="Chen S.P."/>
            <person name="Lan S."/>
            <person name="Tsai W.C."/>
            <person name="Van de Peer Y."/>
            <person name="Liu Z.J."/>
        </authorList>
    </citation>
    <scope>NUCLEOTIDE SEQUENCE [LARGE SCALE GENOMIC DNA]</scope>
    <source>
        <strain evidence="1">Lor288</strain>
    </source>
</reference>
<organism evidence="1 2">
    <name type="scientific">Platanthera guangdongensis</name>
    <dbReference type="NCBI Taxonomy" id="2320717"/>
    <lineage>
        <taxon>Eukaryota</taxon>
        <taxon>Viridiplantae</taxon>
        <taxon>Streptophyta</taxon>
        <taxon>Embryophyta</taxon>
        <taxon>Tracheophyta</taxon>
        <taxon>Spermatophyta</taxon>
        <taxon>Magnoliopsida</taxon>
        <taxon>Liliopsida</taxon>
        <taxon>Asparagales</taxon>
        <taxon>Orchidaceae</taxon>
        <taxon>Orchidoideae</taxon>
        <taxon>Orchideae</taxon>
        <taxon>Orchidinae</taxon>
        <taxon>Platanthera</taxon>
    </lineage>
</organism>
<sequence>MFEFDEIGGGECLKIKCCSAEKISDESIGSARVNLEGLLDGSCRDVWIPLEKVISGELRLQIQMSKKNGQEGNWVNYVTYWHIFVDIFKETNQHNFVAGDVVGCTLD</sequence>
<protein>
    <submittedName>
        <fullName evidence="1">Uncharacterized protein</fullName>
    </submittedName>
</protein>
<dbReference type="Gene3D" id="2.60.40.150">
    <property type="entry name" value="C2 domain"/>
    <property type="match status" value="1"/>
</dbReference>
<dbReference type="EMBL" id="JBBWWR010000006">
    <property type="protein sequence ID" value="KAK8964925.1"/>
    <property type="molecule type" value="Genomic_DNA"/>
</dbReference>
<evidence type="ECO:0000313" key="1">
    <source>
        <dbReference type="EMBL" id="KAK8964925.1"/>
    </source>
</evidence>
<dbReference type="Proteomes" id="UP001412067">
    <property type="component" value="Unassembled WGS sequence"/>
</dbReference>
<dbReference type="SUPFAM" id="SSF49562">
    <property type="entry name" value="C2 domain (Calcium/lipid-binding domain, CaLB)"/>
    <property type="match status" value="1"/>
</dbReference>
<comment type="caution">
    <text evidence="1">The sequence shown here is derived from an EMBL/GenBank/DDBJ whole genome shotgun (WGS) entry which is preliminary data.</text>
</comment>
<evidence type="ECO:0000313" key="2">
    <source>
        <dbReference type="Proteomes" id="UP001412067"/>
    </source>
</evidence>
<accession>A0ABR2MN20</accession>
<gene>
    <name evidence="1" type="ORF">KSP40_PGU003102</name>
</gene>
<name>A0ABR2MN20_9ASPA</name>
<dbReference type="PANTHER" id="PTHR47264:SF3">
    <property type="entry name" value="SYNAPTOTAGMIN-5 ISOFORM X1"/>
    <property type="match status" value="1"/>
</dbReference>
<keyword evidence="2" id="KW-1185">Reference proteome</keyword>
<dbReference type="PANTHER" id="PTHR47264">
    <property type="entry name" value="OS01G0128800 PROTEIN"/>
    <property type="match status" value="1"/>
</dbReference>